<feature type="transmembrane region" description="Helical" evidence="2">
    <location>
        <begin position="76"/>
        <end position="98"/>
    </location>
</feature>
<reference evidence="3 4" key="1">
    <citation type="submission" date="2024-02" db="EMBL/GenBank/DDBJ databases">
        <title>Janibacter sp. nov., isolated from gut of marine sandworm.</title>
        <authorList>
            <person name="Kim B."/>
            <person name="Jun M.O."/>
            <person name="Shin N.-R."/>
        </authorList>
    </citation>
    <scope>NUCLEOTIDE SEQUENCE [LARGE SCALE GENOMIC DNA]</scope>
    <source>
        <strain evidence="3 4">A1S7</strain>
    </source>
</reference>
<evidence type="ECO:0000256" key="1">
    <source>
        <dbReference type="SAM" id="MobiDB-lite"/>
    </source>
</evidence>
<evidence type="ECO:0000313" key="3">
    <source>
        <dbReference type="EMBL" id="WXB77887.1"/>
    </source>
</evidence>
<keyword evidence="2" id="KW-0472">Membrane</keyword>
<feature type="transmembrane region" description="Helical" evidence="2">
    <location>
        <begin position="267"/>
        <end position="286"/>
    </location>
</feature>
<organism evidence="3 4">
    <name type="scientific">Janibacter alittae</name>
    <dbReference type="NCBI Taxonomy" id="3115209"/>
    <lineage>
        <taxon>Bacteria</taxon>
        <taxon>Bacillati</taxon>
        <taxon>Actinomycetota</taxon>
        <taxon>Actinomycetes</taxon>
        <taxon>Micrococcales</taxon>
        <taxon>Intrasporangiaceae</taxon>
        <taxon>Janibacter</taxon>
    </lineage>
</organism>
<feature type="transmembrane region" description="Helical" evidence="2">
    <location>
        <begin position="168"/>
        <end position="191"/>
    </location>
</feature>
<feature type="transmembrane region" description="Helical" evidence="2">
    <location>
        <begin position="226"/>
        <end position="247"/>
    </location>
</feature>
<feature type="transmembrane region" description="Helical" evidence="2">
    <location>
        <begin position="128"/>
        <end position="147"/>
    </location>
</feature>
<feature type="compositionally biased region" description="Low complexity" evidence="1">
    <location>
        <begin position="318"/>
        <end position="332"/>
    </location>
</feature>
<feature type="compositionally biased region" description="Gly residues" evidence="1">
    <location>
        <begin position="487"/>
        <end position="512"/>
    </location>
</feature>
<accession>A0ABZ2MLE0</accession>
<keyword evidence="2" id="KW-1133">Transmembrane helix</keyword>
<feature type="transmembrane region" description="Helical" evidence="2">
    <location>
        <begin position="197"/>
        <end position="214"/>
    </location>
</feature>
<keyword evidence="2" id="KW-0812">Transmembrane</keyword>
<evidence type="ECO:0000256" key="2">
    <source>
        <dbReference type="SAM" id="Phobius"/>
    </source>
</evidence>
<gene>
    <name evidence="3" type="ORF">V1351_07370</name>
</gene>
<sequence length="520" mass="51593">MAYLGRGGLTVLPDWTNPWTHLGSAAGKIVADAWTAAMLGIWNAGLWLLRLVLNIVDAFTTPDLRENGPGRDLYETTFWIAVTLMVILTLAQLGIAAFRRDGESVGRVLIGTGQFLIIWVSWITYGVAVVAACGGLTTAILKSLLHIDEWKQFSPLGTQFSTDDITEGTVATVLGFMGILVVIAALGHLIVMLARSAALMVLAATTPIAAAGLASDFGRTWFWKSFRWFHAAAFTPVLMALVLGIGVEMTSGVATGMTEDIDKAVGTAVPGVMLICVGAFSPLALFKLLAFVDPGTNSGASLRAGVAASGGISGLLKGKSGDSTSSAASSTDENGKSQGESAGESDATARASQGMSKLGGLGKAAAGGLDAMSSIAAKGASIGSDVTNQAGIGHNQYAPDFGGIRKSGGGQGKGPDEEPPGESPNDDGTGTTPDAPTPPTPGGDQNGGSGAPSMPQPPTPPSPPMPGGNQGGGGQGSPTEGMPSEPGAGGSGAGGSGAGAAGAGGSGAGAVGAGAVPPPV</sequence>
<feature type="transmembrane region" description="Helical" evidence="2">
    <location>
        <begin position="33"/>
        <end position="56"/>
    </location>
</feature>
<dbReference type="RefSeq" id="WP_338752183.1">
    <property type="nucleotide sequence ID" value="NZ_CP144913.1"/>
</dbReference>
<dbReference type="EMBL" id="CP144913">
    <property type="protein sequence ID" value="WXB77887.1"/>
    <property type="molecule type" value="Genomic_DNA"/>
</dbReference>
<dbReference type="Proteomes" id="UP001382727">
    <property type="component" value="Chromosome"/>
</dbReference>
<evidence type="ECO:0000313" key="4">
    <source>
        <dbReference type="Proteomes" id="UP001382727"/>
    </source>
</evidence>
<name>A0ABZ2MLE0_9MICO</name>
<feature type="compositionally biased region" description="Pro residues" evidence="1">
    <location>
        <begin position="454"/>
        <end position="466"/>
    </location>
</feature>
<protein>
    <recommendedName>
        <fullName evidence="5">TrbL/VirB6 plasmid conjugal transfer protein</fullName>
    </recommendedName>
</protein>
<proteinExistence type="predicted"/>
<feature type="region of interest" description="Disordered" evidence="1">
    <location>
        <begin position="318"/>
        <end position="354"/>
    </location>
</feature>
<keyword evidence="4" id="KW-1185">Reference proteome</keyword>
<evidence type="ECO:0008006" key="5">
    <source>
        <dbReference type="Google" id="ProtNLM"/>
    </source>
</evidence>
<feature type="region of interest" description="Disordered" evidence="1">
    <location>
        <begin position="391"/>
        <end position="520"/>
    </location>
</feature>